<feature type="compositionally biased region" description="Low complexity" evidence="1">
    <location>
        <begin position="16"/>
        <end position="27"/>
    </location>
</feature>
<evidence type="ECO:0000313" key="3">
    <source>
        <dbReference type="Proteomes" id="UP000054567"/>
    </source>
</evidence>
<feature type="region of interest" description="Disordered" evidence="1">
    <location>
        <begin position="50"/>
        <end position="84"/>
    </location>
</feature>
<feature type="region of interest" description="Disordered" evidence="1">
    <location>
        <begin position="261"/>
        <end position="474"/>
    </location>
</feature>
<dbReference type="OrthoDB" id="5407305at2759"/>
<feature type="compositionally biased region" description="Basic and acidic residues" evidence="1">
    <location>
        <begin position="111"/>
        <end position="125"/>
    </location>
</feature>
<reference evidence="3" key="2">
    <citation type="journal article" date="2009" name="Genome Res.">
        <title>Comparative genomic analyses of the human fungal pathogens Coccidioides and their relatives.</title>
        <authorList>
            <person name="Sharpton T.J."/>
            <person name="Stajich J.E."/>
            <person name="Rounsley S.D."/>
            <person name="Gardner M.J."/>
            <person name="Wortman J.R."/>
            <person name="Jordar V.S."/>
            <person name="Maiti R."/>
            <person name="Kodira C.D."/>
            <person name="Neafsey D.E."/>
            <person name="Zeng Q."/>
            <person name="Hung C.-Y."/>
            <person name="McMahan C."/>
            <person name="Muszewska A."/>
            <person name="Grynberg M."/>
            <person name="Mandel M.A."/>
            <person name="Kellner E.M."/>
            <person name="Barker B.M."/>
            <person name="Galgiani J.N."/>
            <person name="Orbach M.J."/>
            <person name="Kirkland T.N."/>
            <person name="Cole G.T."/>
            <person name="Henn M.R."/>
            <person name="Birren B.W."/>
            <person name="Taylor J.W."/>
        </authorList>
    </citation>
    <scope>NUCLEOTIDE SEQUENCE [LARGE SCALE GENOMIC DNA]</scope>
    <source>
        <strain evidence="3">RMSCC 3488</strain>
    </source>
</reference>
<name>A0A0J6FPY1_COCPO</name>
<protein>
    <submittedName>
        <fullName evidence="2">Uncharacterized protein</fullName>
    </submittedName>
</protein>
<proteinExistence type="predicted"/>
<gene>
    <name evidence="2" type="ORF">CPAG_08732</name>
</gene>
<feature type="region of interest" description="Disordered" evidence="1">
    <location>
        <begin position="829"/>
        <end position="862"/>
    </location>
</feature>
<feature type="compositionally biased region" description="Basic and acidic residues" evidence="1">
    <location>
        <begin position="691"/>
        <end position="705"/>
    </location>
</feature>
<dbReference type="EMBL" id="DS268114">
    <property type="protein sequence ID" value="KMM72438.1"/>
    <property type="molecule type" value="Genomic_DNA"/>
</dbReference>
<organism evidence="2 3">
    <name type="scientific">Coccidioides posadasii RMSCC 3488</name>
    <dbReference type="NCBI Taxonomy" id="454284"/>
    <lineage>
        <taxon>Eukaryota</taxon>
        <taxon>Fungi</taxon>
        <taxon>Dikarya</taxon>
        <taxon>Ascomycota</taxon>
        <taxon>Pezizomycotina</taxon>
        <taxon>Eurotiomycetes</taxon>
        <taxon>Eurotiomycetidae</taxon>
        <taxon>Onygenales</taxon>
        <taxon>Onygenaceae</taxon>
        <taxon>Coccidioides</taxon>
    </lineage>
</organism>
<feature type="compositionally biased region" description="Polar residues" evidence="1">
    <location>
        <begin position="324"/>
        <end position="341"/>
    </location>
</feature>
<feature type="region of interest" description="Disordered" evidence="1">
    <location>
        <begin position="566"/>
        <end position="625"/>
    </location>
</feature>
<feature type="region of interest" description="Disordered" evidence="1">
    <location>
        <begin position="105"/>
        <end position="125"/>
    </location>
</feature>
<evidence type="ECO:0000256" key="1">
    <source>
        <dbReference type="SAM" id="MobiDB-lite"/>
    </source>
</evidence>
<feature type="compositionally biased region" description="Low complexity" evidence="1">
    <location>
        <begin position="386"/>
        <end position="401"/>
    </location>
</feature>
<reference evidence="3" key="3">
    <citation type="journal article" date="2010" name="Genome Res.">
        <title>Population genomic sequencing of Coccidioides fungi reveals recent hybridization and transposon control.</title>
        <authorList>
            <person name="Neafsey D.E."/>
            <person name="Barker B.M."/>
            <person name="Sharpton T.J."/>
            <person name="Stajich J.E."/>
            <person name="Park D.J."/>
            <person name="Whiston E."/>
            <person name="Hung C.-Y."/>
            <person name="McMahan C."/>
            <person name="White J."/>
            <person name="Sykes S."/>
            <person name="Heiman D."/>
            <person name="Young S."/>
            <person name="Zeng Q."/>
            <person name="Abouelleil A."/>
            <person name="Aftuck L."/>
            <person name="Bessette D."/>
            <person name="Brown A."/>
            <person name="FitzGerald M."/>
            <person name="Lui A."/>
            <person name="Macdonald J.P."/>
            <person name="Priest M."/>
            <person name="Orbach M.J."/>
            <person name="Galgiani J.N."/>
            <person name="Kirkland T.N."/>
            <person name="Cole G.T."/>
            <person name="Birren B.W."/>
            <person name="Henn M.R."/>
            <person name="Taylor J.W."/>
            <person name="Rounsley S.D."/>
        </authorList>
    </citation>
    <scope>NUCLEOTIDE SEQUENCE [LARGE SCALE GENOMIC DNA]</scope>
    <source>
        <strain evidence="3">RMSCC 3488</strain>
    </source>
</reference>
<feature type="compositionally biased region" description="Polar residues" evidence="1">
    <location>
        <begin position="272"/>
        <end position="309"/>
    </location>
</feature>
<evidence type="ECO:0000313" key="2">
    <source>
        <dbReference type="EMBL" id="KMM72438.1"/>
    </source>
</evidence>
<feature type="compositionally biased region" description="Basic residues" evidence="1">
    <location>
        <begin position="851"/>
        <end position="862"/>
    </location>
</feature>
<feature type="compositionally biased region" description="Pro residues" evidence="1">
    <location>
        <begin position="62"/>
        <end position="76"/>
    </location>
</feature>
<sequence length="998" mass="108524">MATATSRLGADSPLPDRASANARSDSATNQRVDDISLSFVPTYRFMTPTFSSCLRPPKRAPQVPPPFPETPTPPARPSARSRARSWAAAAVKTVKSVEVLRSRKSSVALKKGADKRRGSTSELGDKYHLISIAHSTPRSFSSGAINLRDPYKDIPPVPSPWVDKALPSEKPLPQTPGANPDPNLSPVTSRSLIDAEERPLCRSPPGMPGIKEDWPILAPTKATESLDSEISRSQLTPMAPMAPENIERGVRMFNDAADRLAGSFGTVPTPPQDSTSMDNEVSITTDASSPRQPVSTTPEPGTVNISKASALNPFRSRSRASDFPGSSPTTPVNRNFSYTFDSQRRGGMTDSCSSSKGEKREIFSGRGSIAEDLPSSGRKSSASKIPRVSPAVSPSSPTFPSGVESRPMSPLLSPTHRSSIPLPSRFLRSHRSEQAPIIPARKASTTFGKLEKSIVPAAGKSTQPEMVKSTGHDTSVELGLASDTEESDPGAKVDTEYITEGGVRVKQLSHASPSGGPQLRISPEAEKVIMGDDNTQPSENKRNSVQRLWRLENRRELRMSTDSLFGGFGMKRDGNPRARSSLGNVSTPDSPPKDAALTRIPTVKSADLSVHSPSPPGNDQGSKKLVTMDVGSSPVVKTSNNPFFNKVLSKSSSFTVREECKNQKYVQNNFPCSAKSPQKHEIPQNGPPKGDSARKDSPQHIKKNEFSPSKIKRTPERLELRKHSHVVRRESPRISRPHEAPNRFPDKFGRPHLDEEAYQSKLRAVRMTPMPVTAQDTDHTQGIRCRDGASQGRHSHLHALNHASQDSTKQKVSGTKGVLSNFRGLFTKHKAEPIKENPAPTPSGQRERLSRKSKASLHGRRSIARSPVRYYQAIFGTDREVQASRELQNRDVPVSANNSFTPVAPAFVDTREVSGLAMEVLDSARTEPDTRNKERLVKLGSFLIEAVNNSNDAEKAMITAIQAAKQAEISCALAKENALRIGRVAHEWLGETINGTRA</sequence>
<feature type="region of interest" description="Disordered" evidence="1">
    <location>
        <begin position="1"/>
        <end position="33"/>
    </location>
</feature>
<reference evidence="2 3" key="1">
    <citation type="submission" date="2007-06" db="EMBL/GenBank/DDBJ databases">
        <title>The Genome Sequence of Coccidioides posadasii RMSCC_3488.</title>
        <authorList>
            <consortium name="Coccidioides Genome Resources Consortium"/>
            <consortium name="The Broad Institute Genome Sequencing Platform"/>
            <person name="Henn M.R."/>
            <person name="Sykes S."/>
            <person name="Young S."/>
            <person name="Jaffe D."/>
            <person name="Berlin A."/>
            <person name="Alvarez P."/>
            <person name="Butler J."/>
            <person name="Gnerre S."/>
            <person name="Grabherr M."/>
            <person name="Mauceli E."/>
            <person name="Brockman W."/>
            <person name="Kodira C."/>
            <person name="Alvarado L."/>
            <person name="Zeng Q."/>
            <person name="Crawford M."/>
            <person name="Antoine C."/>
            <person name="Devon K."/>
            <person name="Galgiani J."/>
            <person name="Orsborn K."/>
            <person name="Lewis M.L."/>
            <person name="Nusbaum C."/>
            <person name="Galagan J."/>
            <person name="Birren B."/>
        </authorList>
    </citation>
    <scope>NUCLEOTIDE SEQUENCE [LARGE SCALE GENOMIC DNA]</scope>
    <source>
        <strain evidence="2 3">RMSCC 3488</strain>
    </source>
</reference>
<dbReference type="VEuPathDB" id="FungiDB:CPAG_08732"/>
<dbReference type="AlphaFoldDB" id="A0A0J6FPY1"/>
<accession>A0A0J6FPY1</accession>
<feature type="region of interest" description="Disordered" evidence="1">
    <location>
        <begin position="158"/>
        <end position="215"/>
    </location>
</feature>
<feature type="region of interest" description="Disordered" evidence="1">
    <location>
        <begin position="671"/>
        <end position="751"/>
    </location>
</feature>
<dbReference type="Proteomes" id="UP000054567">
    <property type="component" value="Unassembled WGS sequence"/>
</dbReference>
<feature type="compositionally biased region" description="Basic and acidic residues" evidence="1">
    <location>
        <begin position="713"/>
        <end position="751"/>
    </location>
</feature>